<dbReference type="GeneID" id="94293628"/>
<dbReference type="CDD" id="cd08271">
    <property type="entry name" value="MDR5"/>
    <property type="match status" value="1"/>
</dbReference>
<dbReference type="Proteomes" id="UP000674318">
    <property type="component" value="Chromosome 10"/>
</dbReference>
<dbReference type="GO" id="GO:0016491">
    <property type="term" value="F:oxidoreductase activity"/>
    <property type="evidence" value="ECO:0007669"/>
    <property type="project" value="InterPro"/>
</dbReference>
<gene>
    <name evidence="2" type="ORF">JKF63_07619</name>
</gene>
<evidence type="ECO:0000313" key="2">
    <source>
        <dbReference type="EMBL" id="KAG5510291.1"/>
    </source>
</evidence>
<keyword evidence="3" id="KW-1185">Reference proteome</keyword>
<dbReference type="InterPro" id="IPR036291">
    <property type="entry name" value="NAD(P)-bd_dom_sf"/>
</dbReference>
<dbReference type="PANTHER" id="PTHR44013:SF1">
    <property type="entry name" value="ZINC-TYPE ALCOHOL DEHYDROGENASE-LIKE PROTEIN C16A3.02C"/>
    <property type="match status" value="1"/>
</dbReference>
<dbReference type="Gene3D" id="3.90.180.10">
    <property type="entry name" value="Medium-chain alcohol dehydrogenases, catalytic domain"/>
    <property type="match status" value="1"/>
</dbReference>
<dbReference type="OrthoDB" id="9992527at2759"/>
<accession>A0A836LFF4</accession>
<dbReference type="KEGG" id="phet:94293628"/>
<evidence type="ECO:0000313" key="3">
    <source>
        <dbReference type="Proteomes" id="UP000674318"/>
    </source>
</evidence>
<dbReference type="InterPro" id="IPR011032">
    <property type="entry name" value="GroES-like_sf"/>
</dbReference>
<name>A0A836LFF4_9TRYP</name>
<comment type="caution">
    <text evidence="2">The sequence shown here is derived from an EMBL/GenBank/DDBJ whole genome shotgun (WGS) entry which is preliminary data.</text>
</comment>
<dbReference type="InterPro" id="IPR020843">
    <property type="entry name" value="ER"/>
</dbReference>
<dbReference type="PANTHER" id="PTHR44013">
    <property type="entry name" value="ZINC-TYPE ALCOHOL DEHYDROGENASE-LIKE PROTEIN C16A3.02C"/>
    <property type="match status" value="1"/>
</dbReference>
<dbReference type="RefSeq" id="XP_067759032.1">
    <property type="nucleotide sequence ID" value="XM_067903551.1"/>
</dbReference>
<protein>
    <recommendedName>
        <fullName evidence="1">Enoyl reductase (ER) domain-containing protein</fullName>
    </recommendedName>
</protein>
<proteinExistence type="predicted"/>
<dbReference type="Pfam" id="PF00107">
    <property type="entry name" value="ADH_zinc_N"/>
    <property type="match status" value="1"/>
</dbReference>
<dbReference type="AlphaFoldDB" id="A0A836LFF4"/>
<evidence type="ECO:0000259" key="1">
    <source>
        <dbReference type="SMART" id="SM00829"/>
    </source>
</evidence>
<organism evidence="2 3">
    <name type="scientific">Porcisia hertigi</name>
    <dbReference type="NCBI Taxonomy" id="2761500"/>
    <lineage>
        <taxon>Eukaryota</taxon>
        <taxon>Discoba</taxon>
        <taxon>Euglenozoa</taxon>
        <taxon>Kinetoplastea</taxon>
        <taxon>Metakinetoplastina</taxon>
        <taxon>Trypanosomatida</taxon>
        <taxon>Trypanosomatidae</taxon>
        <taxon>Leishmaniinae</taxon>
        <taxon>Porcisia</taxon>
    </lineage>
</organism>
<dbReference type="SMART" id="SM00829">
    <property type="entry name" value="PKS_ER"/>
    <property type="match status" value="1"/>
</dbReference>
<dbReference type="Pfam" id="PF08240">
    <property type="entry name" value="ADH_N"/>
    <property type="match status" value="1"/>
</dbReference>
<feature type="domain" description="Enoyl reductase (ER)" evidence="1">
    <location>
        <begin position="27"/>
        <end position="367"/>
    </location>
</feature>
<dbReference type="InterPro" id="IPR052733">
    <property type="entry name" value="Chloroplast_QOR"/>
</dbReference>
<reference evidence="2 3" key="1">
    <citation type="submission" date="2021-02" db="EMBL/GenBank/DDBJ databases">
        <title>Porcisia hertigi Genome sequencing and assembly.</title>
        <authorList>
            <person name="Almutairi H."/>
            <person name="Gatherer D."/>
        </authorList>
    </citation>
    <scope>NUCLEOTIDE SEQUENCE [LARGE SCALE GENOMIC DNA]</scope>
    <source>
        <strain evidence="2 3">C119</strain>
    </source>
</reference>
<dbReference type="Gene3D" id="3.40.50.720">
    <property type="entry name" value="NAD(P)-binding Rossmann-like Domain"/>
    <property type="match status" value="1"/>
</dbReference>
<dbReference type="InterPro" id="IPR013149">
    <property type="entry name" value="ADH-like_C"/>
</dbReference>
<sequence length="374" mass="40009">MSGQVGKQVAPVRCKGWSVAKPALQWSTDVVKLSDVTVPAPSPTGIRVKVHAASINPIDCKRVTFPASGSGGPGVAGKGFTGFKGMHHKPPSYPYPYVVGVDGAGEVESVGQRVTEFKVGDRVMFHSSLTNAYGGSLCEYAVMEESVAVPIPASGAKSLSYEEAAAIPCATWAAYIALFDKLRIEQGRSIFIDGASGAVGSFAVQLAHYMGLYIFASCSPHNADYVRSLGADEVLNYHDGPEMIDKILGATGGYGVDYYLAVTNTQDAEDFTDVLRFGGAVCLLSGVLVPKSDMLFCRQLSVHYVFLNGLHDHPLTRPQLRYIGDQVLKLYQDGIFRLDLEILPFADATKALDRLATGKGGHKKLIVQVTSPSQ</sequence>
<dbReference type="InterPro" id="IPR013154">
    <property type="entry name" value="ADH-like_N"/>
</dbReference>
<dbReference type="SUPFAM" id="SSF50129">
    <property type="entry name" value="GroES-like"/>
    <property type="match status" value="1"/>
</dbReference>
<dbReference type="SUPFAM" id="SSF51735">
    <property type="entry name" value="NAD(P)-binding Rossmann-fold domains"/>
    <property type="match status" value="1"/>
</dbReference>
<dbReference type="EMBL" id="JAFJZO010000010">
    <property type="protein sequence ID" value="KAG5510291.1"/>
    <property type="molecule type" value="Genomic_DNA"/>
</dbReference>